<feature type="domain" description="CheW-like" evidence="10">
    <location>
        <begin position="408"/>
        <end position="544"/>
    </location>
</feature>
<dbReference type="RefSeq" id="WP_214174106.1">
    <property type="nucleotide sequence ID" value="NZ_JAHCVK010000001.1"/>
</dbReference>
<dbReference type="InterPro" id="IPR004105">
    <property type="entry name" value="CheA-like_dim"/>
</dbReference>
<dbReference type="InterPro" id="IPR005467">
    <property type="entry name" value="His_kinase_dom"/>
</dbReference>
<accession>A0ABS5S9V0</accession>
<dbReference type="EMBL" id="JAHCVK010000001">
    <property type="protein sequence ID" value="MBT0652146.1"/>
    <property type="molecule type" value="Genomic_DNA"/>
</dbReference>
<evidence type="ECO:0000256" key="3">
    <source>
        <dbReference type="ARBA" id="ARBA00022553"/>
    </source>
</evidence>
<dbReference type="InterPro" id="IPR001789">
    <property type="entry name" value="Sig_transdc_resp-reg_receiver"/>
</dbReference>
<dbReference type="SMART" id="SM00387">
    <property type="entry name" value="HATPase_c"/>
    <property type="match status" value="1"/>
</dbReference>
<evidence type="ECO:0000259" key="10">
    <source>
        <dbReference type="PROSITE" id="PS50851"/>
    </source>
</evidence>
<dbReference type="InterPro" id="IPR037006">
    <property type="entry name" value="CheA-like_homodim_sf"/>
</dbReference>
<dbReference type="Pfam" id="PF02895">
    <property type="entry name" value="H-kinase_dim"/>
    <property type="match status" value="1"/>
</dbReference>
<evidence type="ECO:0000259" key="8">
    <source>
        <dbReference type="PROSITE" id="PS50109"/>
    </source>
</evidence>
<feature type="domain" description="Histidine kinase" evidence="8">
    <location>
        <begin position="204"/>
        <end position="406"/>
    </location>
</feature>
<dbReference type="InterPro" id="IPR036061">
    <property type="entry name" value="CheW-like_dom_sf"/>
</dbReference>
<feature type="domain" description="HPt" evidence="11">
    <location>
        <begin position="1"/>
        <end position="102"/>
    </location>
</feature>
<dbReference type="Gene3D" id="1.20.120.160">
    <property type="entry name" value="HPT domain"/>
    <property type="match status" value="1"/>
</dbReference>
<dbReference type="InterPro" id="IPR004358">
    <property type="entry name" value="Sig_transdc_His_kin-like_C"/>
</dbReference>
<evidence type="ECO:0000259" key="11">
    <source>
        <dbReference type="PROSITE" id="PS50894"/>
    </source>
</evidence>
<dbReference type="SMART" id="SM01231">
    <property type="entry name" value="H-kinase_dim"/>
    <property type="match status" value="1"/>
</dbReference>
<keyword evidence="4" id="KW-0808">Transferase</keyword>
<dbReference type="SMART" id="SM00448">
    <property type="entry name" value="REC"/>
    <property type="match status" value="1"/>
</dbReference>
<feature type="modified residue" description="4-aspartylphosphate" evidence="7">
    <location>
        <position position="614"/>
    </location>
</feature>
<reference evidence="12 13" key="1">
    <citation type="submission" date="2021-05" db="EMBL/GenBank/DDBJ databases">
        <title>The draft genome of Geobacter luticola JCM 17780.</title>
        <authorList>
            <person name="Xu Z."/>
            <person name="Masuda Y."/>
            <person name="Itoh H."/>
            <person name="Senoo K."/>
        </authorList>
    </citation>
    <scope>NUCLEOTIDE SEQUENCE [LARGE SCALE GENOMIC DNA]</scope>
    <source>
        <strain evidence="12 13">JCM 17780</strain>
    </source>
</reference>
<dbReference type="Gene3D" id="2.30.30.40">
    <property type="entry name" value="SH3 Domains"/>
    <property type="match status" value="1"/>
</dbReference>
<dbReference type="PROSITE" id="PS50851">
    <property type="entry name" value="CHEW"/>
    <property type="match status" value="1"/>
</dbReference>
<evidence type="ECO:0000313" key="13">
    <source>
        <dbReference type="Proteomes" id="UP000756860"/>
    </source>
</evidence>
<evidence type="ECO:0000256" key="6">
    <source>
        <dbReference type="PROSITE-ProRule" id="PRU00110"/>
    </source>
</evidence>
<dbReference type="InterPro" id="IPR051315">
    <property type="entry name" value="Bact_Chemotaxis_CheA"/>
</dbReference>
<feature type="domain" description="Response regulatory" evidence="9">
    <location>
        <begin position="565"/>
        <end position="681"/>
    </location>
</feature>
<keyword evidence="13" id="KW-1185">Reference proteome</keyword>
<dbReference type="Gene3D" id="3.30.565.10">
    <property type="entry name" value="Histidine kinase-like ATPase, C-terminal domain"/>
    <property type="match status" value="1"/>
</dbReference>
<dbReference type="GO" id="GO:0016301">
    <property type="term" value="F:kinase activity"/>
    <property type="evidence" value="ECO:0007669"/>
    <property type="project" value="UniProtKB-KW"/>
</dbReference>
<evidence type="ECO:0000313" key="12">
    <source>
        <dbReference type="EMBL" id="MBT0652146.1"/>
    </source>
</evidence>
<dbReference type="EC" id="2.7.13.3" evidence="2"/>
<dbReference type="SUPFAM" id="SSF52172">
    <property type="entry name" value="CheY-like"/>
    <property type="match status" value="1"/>
</dbReference>
<dbReference type="PANTHER" id="PTHR43395">
    <property type="entry name" value="SENSOR HISTIDINE KINASE CHEA"/>
    <property type="match status" value="1"/>
</dbReference>
<gene>
    <name evidence="12" type="ORF">KI810_03700</name>
</gene>
<dbReference type="Gene3D" id="1.10.287.560">
    <property type="entry name" value="Histidine kinase CheA-like, homodimeric domain"/>
    <property type="match status" value="1"/>
</dbReference>
<dbReference type="PROSITE" id="PS50894">
    <property type="entry name" value="HPT"/>
    <property type="match status" value="1"/>
</dbReference>
<evidence type="ECO:0000256" key="7">
    <source>
        <dbReference type="PROSITE-ProRule" id="PRU00169"/>
    </source>
</evidence>
<feature type="modified residue" description="Phosphohistidine" evidence="6">
    <location>
        <position position="45"/>
    </location>
</feature>
<dbReference type="Pfam" id="PF01584">
    <property type="entry name" value="CheW"/>
    <property type="match status" value="1"/>
</dbReference>
<dbReference type="PROSITE" id="PS50109">
    <property type="entry name" value="HIS_KIN"/>
    <property type="match status" value="1"/>
</dbReference>
<dbReference type="SMART" id="SM00260">
    <property type="entry name" value="CheW"/>
    <property type="match status" value="1"/>
</dbReference>
<evidence type="ECO:0000256" key="4">
    <source>
        <dbReference type="ARBA" id="ARBA00022679"/>
    </source>
</evidence>
<dbReference type="Pfam" id="PF02518">
    <property type="entry name" value="HATPase_c"/>
    <property type="match status" value="1"/>
</dbReference>
<evidence type="ECO:0000256" key="2">
    <source>
        <dbReference type="ARBA" id="ARBA00012438"/>
    </source>
</evidence>
<evidence type="ECO:0000256" key="5">
    <source>
        <dbReference type="ARBA" id="ARBA00022777"/>
    </source>
</evidence>
<organism evidence="12 13">
    <name type="scientific">Geomobilimonas luticola</name>
    <dbReference type="NCBI Taxonomy" id="1114878"/>
    <lineage>
        <taxon>Bacteria</taxon>
        <taxon>Pseudomonadati</taxon>
        <taxon>Thermodesulfobacteriota</taxon>
        <taxon>Desulfuromonadia</taxon>
        <taxon>Geobacterales</taxon>
        <taxon>Geobacteraceae</taxon>
        <taxon>Geomobilimonas</taxon>
    </lineage>
</organism>
<dbReference type="InterPro" id="IPR008207">
    <property type="entry name" value="Sig_transdc_His_kin_Hpt_dom"/>
</dbReference>
<dbReference type="PANTHER" id="PTHR43395:SF1">
    <property type="entry name" value="CHEMOTAXIS PROTEIN CHEA"/>
    <property type="match status" value="1"/>
</dbReference>
<dbReference type="Proteomes" id="UP000756860">
    <property type="component" value="Unassembled WGS sequence"/>
</dbReference>
<protein>
    <recommendedName>
        <fullName evidence="2">histidine kinase</fullName>
        <ecNumber evidence="2">2.7.13.3</ecNumber>
    </recommendedName>
</protein>
<dbReference type="InterPro" id="IPR036890">
    <property type="entry name" value="HATPase_C_sf"/>
</dbReference>
<dbReference type="SUPFAM" id="SSF50341">
    <property type="entry name" value="CheW-like"/>
    <property type="match status" value="1"/>
</dbReference>
<dbReference type="SUPFAM" id="SSF47226">
    <property type="entry name" value="Histidine-containing phosphotransfer domain, HPT domain"/>
    <property type="match status" value="1"/>
</dbReference>
<comment type="caution">
    <text evidence="12">The sequence shown here is derived from an EMBL/GenBank/DDBJ whole genome shotgun (WGS) entry which is preliminary data.</text>
</comment>
<dbReference type="Pfam" id="PF00072">
    <property type="entry name" value="Response_reg"/>
    <property type="match status" value="1"/>
</dbReference>
<dbReference type="Pfam" id="PF01627">
    <property type="entry name" value="Hpt"/>
    <property type="match status" value="1"/>
</dbReference>
<keyword evidence="5 12" id="KW-0418">Kinase</keyword>
<dbReference type="CDD" id="cd00088">
    <property type="entry name" value="HPT"/>
    <property type="match status" value="1"/>
</dbReference>
<dbReference type="InterPro" id="IPR036641">
    <property type="entry name" value="HPT_dom_sf"/>
</dbReference>
<dbReference type="SUPFAM" id="SSF55874">
    <property type="entry name" value="ATPase domain of HSP90 chaperone/DNA topoisomerase II/histidine kinase"/>
    <property type="match status" value="1"/>
</dbReference>
<dbReference type="SUPFAM" id="SSF47384">
    <property type="entry name" value="Homodimeric domain of signal transducing histidine kinase"/>
    <property type="match status" value="1"/>
</dbReference>
<dbReference type="InterPro" id="IPR011006">
    <property type="entry name" value="CheY-like_superfamily"/>
</dbReference>
<dbReference type="PRINTS" id="PR00344">
    <property type="entry name" value="BCTRLSENSOR"/>
</dbReference>
<dbReference type="PROSITE" id="PS50110">
    <property type="entry name" value="RESPONSE_REGULATORY"/>
    <property type="match status" value="1"/>
</dbReference>
<dbReference type="Gene3D" id="3.40.50.2300">
    <property type="match status" value="1"/>
</dbReference>
<sequence>MSSKYLDIFLREAEEHLTSLQQGLLRLEKEPANKVLIHELLRNAHTLKGSARMLGFEGVSNVAHRLEDLLKEIEDGEREVDERGVDILLRGSDAMARLVGALAKGEAPPFAVEDFLAALDRGDVPEIVAPEPVGRDEEGLGDTVRARVRTLDSLVNLLGELIINKKRLEARVTSLKSLVRGSEPPSLRELGQFQRELEDDVLYLDYLIQELHGEAMELRMLPLRTITDGFQRLVRDLAREQGKEVELVMEGDGIELDRVLLESLKPMFLHMLTNAVDHGIELPDERKAKGKPAKATIRISARHEGDSVQILVRDDGRGMDPARIKQAALRRGVIDKEEAELLRDEEALYLTLRPGFSTSEIVTDVSGRGVGLDVVQKNLERVKGTLSLRSEVGVCTEISLQLPLSLSVVEALLVACGGECYAVPASYVLETIKIRSEDIITTGGKEVVSLRGVTVPLVSLASLFGLPGQKELLETGKVTAVVLRLREQLLACTVDRHLGSGEVVVKQLGAQLKRVTFVFGATILGDGNPALILNVPDLFAHAEGGATTGFRRAFAEHEAARVRGRILVVDDSITTRTMERSILVSHGYQVEVAVSGEDALEKVAGFQFDLVVSDVEMPGINGFELTRQLRGLDAYREIPIIIVSSLSRDEHKRQALDAGAQAYIVKGSFDQGTLLDTVETLIG</sequence>
<dbReference type="InterPro" id="IPR002545">
    <property type="entry name" value="CheW-lke_dom"/>
</dbReference>
<proteinExistence type="predicted"/>
<dbReference type="InterPro" id="IPR036097">
    <property type="entry name" value="HisK_dim/P_sf"/>
</dbReference>
<evidence type="ECO:0000259" key="9">
    <source>
        <dbReference type="PROSITE" id="PS50110"/>
    </source>
</evidence>
<dbReference type="InterPro" id="IPR003594">
    <property type="entry name" value="HATPase_dom"/>
</dbReference>
<name>A0ABS5S9V0_9BACT</name>
<comment type="catalytic activity">
    <reaction evidence="1">
        <text>ATP + protein L-histidine = ADP + protein N-phospho-L-histidine.</text>
        <dbReference type="EC" id="2.7.13.3"/>
    </reaction>
</comment>
<dbReference type="SMART" id="SM00073">
    <property type="entry name" value="HPT"/>
    <property type="match status" value="1"/>
</dbReference>
<evidence type="ECO:0000256" key="1">
    <source>
        <dbReference type="ARBA" id="ARBA00000085"/>
    </source>
</evidence>
<keyword evidence="3 7" id="KW-0597">Phosphoprotein</keyword>